<dbReference type="SUPFAM" id="SSF63411">
    <property type="entry name" value="LuxS/MPP-like metallohydrolase"/>
    <property type="match status" value="2"/>
</dbReference>
<evidence type="ECO:0000259" key="2">
    <source>
        <dbReference type="Pfam" id="PF05193"/>
    </source>
</evidence>
<protein>
    <submittedName>
        <fullName evidence="3">Uncharacterized protein</fullName>
    </submittedName>
</protein>
<dbReference type="Pfam" id="PF05193">
    <property type="entry name" value="Peptidase_M16_C"/>
    <property type="match status" value="1"/>
</dbReference>
<dbReference type="GO" id="GO:0046872">
    <property type="term" value="F:metal ion binding"/>
    <property type="evidence" value="ECO:0007669"/>
    <property type="project" value="InterPro"/>
</dbReference>
<evidence type="ECO:0000313" key="3">
    <source>
        <dbReference type="Ensembl" id="ENSLLEP00000025318.1"/>
    </source>
</evidence>
<dbReference type="Gene3D" id="3.30.830.10">
    <property type="entry name" value="Metalloenzyme, LuxS/M16 peptidase-like"/>
    <property type="match status" value="3"/>
</dbReference>
<proteinExistence type="predicted"/>
<dbReference type="PANTHER" id="PTHR11851:SF226">
    <property type="entry name" value="CYTOCHROME B-C1 COMPLEX SUBUNIT 2, MITOCHONDRIAL"/>
    <property type="match status" value="1"/>
</dbReference>
<dbReference type="GeneTree" id="ENSGT00940000154915"/>
<dbReference type="PANTHER" id="PTHR11851">
    <property type="entry name" value="METALLOPROTEASE"/>
    <property type="match status" value="1"/>
</dbReference>
<dbReference type="GO" id="GO:0005739">
    <property type="term" value="C:mitochondrion"/>
    <property type="evidence" value="ECO:0007669"/>
    <property type="project" value="TreeGrafter"/>
</dbReference>
<reference evidence="3" key="2">
    <citation type="submission" date="2025-09" db="UniProtKB">
        <authorList>
            <consortium name="Ensembl"/>
        </authorList>
    </citation>
    <scope>IDENTIFICATION</scope>
</reference>
<dbReference type="AlphaFoldDB" id="A0A8C5PNL2"/>
<sequence length="410" mass="43517">MRSCAGTAAMKLVTSARYLARRLYSAKAASKSEAVSRARLLPEEIEITKLPNGVLVAALEKYSPTSNIGVFMKAGSRYENANNLGVNHVLRLAGNLTTKGASSFKITRGIESVGGGLSVTSIRECFAFQNPQVGVLENLHAASYQNALSNSLFCPDYRIGKVTAHELQHFVPNHFTRMALIGLGVNHSILKQVGDVKAQYRGGEIRLQNGDNLARAALVAEGASSSSPDANAFSVLQHLLGAGPYIKRGSNTSSKLSQAVSKATNQPFDISAFNVNYSDSGLFGIYSISQSTTTDDVIKAAVVNQVKAIAQDTVTDADITRAKNQLKSHYLFSVDNSTGLLNEIGSQTLATGSYTSPAEALQKIDSVTSADVVNAAKKFASGKKSFSVSGNLENTPFVSDLNSLRSRPGS</sequence>
<dbReference type="Pfam" id="PF00675">
    <property type="entry name" value="Peptidase_M16"/>
    <property type="match status" value="1"/>
</dbReference>
<dbReference type="Proteomes" id="UP000694569">
    <property type="component" value="Unplaced"/>
</dbReference>
<evidence type="ECO:0000259" key="1">
    <source>
        <dbReference type="Pfam" id="PF00675"/>
    </source>
</evidence>
<reference evidence="3" key="1">
    <citation type="submission" date="2025-08" db="UniProtKB">
        <authorList>
            <consortium name="Ensembl"/>
        </authorList>
    </citation>
    <scope>IDENTIFICATION</scope>
</reference>
<name>A0A8C5PNL2_9ANUR</name>
<evidence type="ECO:0000313" key="4">
    <source>
        <dbReference type="Proteomes" id="UP000694569"/>
    </source>
</evidence>
<feature type="domain" description="Peptidase M16 C-terminal" evidence="2">
    <location>
        <begin position="162"/>
        <end position="326"/>
    </location>
</feature>
<feature type="domain" description="Peptidase M16 N-terminal" evidence="1">
    <location>
        <begin position="56"/>
        <end position="129"/>
    </location>
</feature>
<dbReference type="InterPro" id="IPR007863">
    <property type="entry name" value="Peptidase_M16_C"/>
</dbReference>
<dbReference type="OrthoDB" id="6369905at2759"/>
<dbReference type="InterPro" id="IPR011249">
    <property type="entry name" value="Metalloenz_LuxS/M16"/>
</dbReference>
<dbReference type="Ensembl" id="ENSLLET00000026287.1">
    <property type="protein sequence ID" value="ENSLLEP00000025318.1"/>
    <property type="gene ID" value="ENSLLEG00000015944.1"/>
</dbReference>
<dbReference type="FunFam" id="3.30.830.10:FF:000039">
    <property type="entry name" value="Ubiquinol-cytochrome c reductase core subunit 2"/>
    <property type="match status" value="1"/>
</dbReference>
<dbReference type="InterPro" id="IPR011765">
    <property type="entry name" value="Pept_M16_N"/>
</dbReference>
<accession>A0A8C5PNL2</accession>
<dbReference type="InterPro" id="IPR050361">
    <property type="entry name" value="MPP/UQCRC_Complex"/>
</dbReference>
<organism evidence="3 4">
    <name type="scientific">Leptobrachium leishanense</name>
    <name type="common">Leishan spiny toad</name>
    <dbReference type="NCBI Taxonomy" id="445787"/>
    <lineage>
        <taxon>Eukaryota</taxon>
        <taxon>Metazoa</taxon>
        <taxon>Chordata</taxon>
        <taxon>Craniata</taxon>
        <taxon>Vertebrata</taxon>
        <taxon>Euteleostomi</taxon>
        <taxon>Amphibia</taxon>
        <taxon>Batrachia</taxon>
        <taxon>Anura</taxon>
        <taxon>Pelobatoidea</taxon>
        <taxon>Megophryidae</taxon>
        <taxon>Leptobrachium</taxon>
    </lineage>
</organism>
<keyword evidence="4" id="KW-1185">Reference proteome</keyword>